<comment type="caution">
    <text evidence="2">The sequence shown here is derived from an EMBL/GenBank/DDBJ whole genome shotgun (WGS) entry which is preliminary data.</text>
</comment>
<feature type="signal peptide" evidence="1">
    <location>
        <begin position="1"/>
        <end position="19"/>
    </location>
</feature>
<dbReference type="Proteomes" id="UP001152747">
    <property type="component" value="Unassembled WGS sequence"/>
</dbReference>
<sequence>MKALLILLLFCVSITLGGADYGCNSSSDCKDGKECVYRRTVNQCLYRNNNPCVHERTCDVGQKCFYYEKEKISRCTYPRRYKF</sequence>
<evidence type="ECO:0000256" key="1">
    <source>
        <dbReference type="SAM" id="SignalP"/>
    </source>
</evidence>
<keyword evidence="1" id="KW-0732">Signal</keyword>
<dbReference type="EMBL" id="CANHGI010000001">
    <property type="protein sequence ID" value="CAI5440035.1"/>
    <property type="molecule type" value="Genomic_DNA"/>
</dbReference>
<accession>A0A9P1MX40</accession>
<dbReference type="AlphaFoldDB" id="A0A9P1MX40"/>
<feature type="chain" id="PRO_5040248344" description="Chitin-binding type-2 domain-containing protein" evidence="1">
    <location>
        <begin position="20"/>
        <end position="83"/>
    </location>
</feature>
<keyword evidence="3" id="KW-1185">Reference proteome</keyword>
<organism evidence="2 3">
    <name type="scientific">Caenorhabditis angaria</name>
    <dbReference type="NCBI Taxonomy" id="860376"/>
    <lineage>
        <taxon>Eukaryota</taxon>
        <taxon>Metazoa</taxon>
        <taxon>Ecdysozoa</taxon>
        <taxon>Nematoda</taxon>
        <taxon>Chromadorea</taxon>
        <taxon>Rhabditida</taxon>
        <taxon>Rhabditina</taxon>
        <taxon>Rhabditomorpha</taxon>
        <taxon>Rhabditoidea</taxon>
        <taxon>Rhabditidae</taxon>
        <taxon>Peloderinae</taxon>
        <taxon>Caenorhabditis</taxon>
    </lineage>
</organism>
<gene>
    <name evidence="2" type="ORF">CAMP_LOCUS2672</name>
</gene>
<name>A0A9P1MX40_9PELO</name>
<evidence type="ECO:0008006" key="4">
    <source>
        <dbReference type="Google" id="ProtNLM"/>
    </source>
</evidence>
<protein>
    <recommendedName>
        <fullName evidence="4">Chitin-binding type-2 domain-containing protein</fullName>
    </recommendedName>
</protein>
<evidence type="ECO:0000313" key="2">
    <source>
        <dbReference type="EMBL" id="CAI5440035.1"/>
    </source>
</evidence>
<evidence type="ECO:0000313" key="3">
    <source>
        <dbReference type="Proteomes" id="UP001152747"/>
    </source>
</evidence>
<reference evidence="2" key="1">
    <citation type="submission" date="2022-11" db="EMBL/GenBank/DDBJ databases">
        <authorList>
            <person name="Kikuchi T."/>
        </authorList>
    </citation>
    <scope>NUCLEOTIDE SEQUENCE</scope>
    <source>
        <strain evidence="2">PS1010</strain>
    </source>
</reference>
<proteinExistence type="predicted"/>